<sequence>MLGRFIQFSLDFYGKSMGSFPRLQTEYLP</sequence>
<reference evidence="1" key="1">
    <citation type="journal article" date="2021" name="Proc. Natl. Acad. Sci. U.S.A.">
        <title>A Catalog of Tens of Thousands of Viruses from Human Metagenomes Reveals Hidden Associations with Chronic Diseases.</title>
        <authorList>
            <person name="Tisza M.J."/>
            <person name="Buck C.B."/>
        </authorList>
    </citation>
    <scope>NUCLEOTIDE SEQUENCE</scope>
    <source>
        <strain evidence="1">Ct5tj9</strain>
    </source>
</reference>
<name>A0A8S5LGX9_9CAUD</name>
<accession>A0A8S5LGX9</accession>
<proteinExistence type="predicted"/>
<organism evidence="1">
    <name type="scientific">Siphoviridae sp. ct5tj9</name>
    <dbReference type="NCBI Taxonomy" id="2823564"/>
    <lineage>
        <taxon>Viruses</taxon>
        <taxon>Duplodnaviria</taxon>
        <taxon>Heunggongvirae</taxon>
        <taxon>Uroviricota</taxon>
        <taxon>Caudoviricetes</taxon>
    </lineage>
</organism>
<evidence type="ECO:0000313" key="1">
    <source>
        <dbReference type="EMBL" id="DAD69202.1"/>
    </source>
</evidence>
<dbReference type="EMBL" id="BK014716">
    <property type="protein sequence ID" value="DAD69202.1"/>
    <property type="molecule type" value="Genomic_DNA"/>
</dbReference>
<protein>
    <submittedName>
        <fullName evidence="1">Uncharacterized protein</fullName>
    </submittedName>
</protein>